<evidence type="ECO:0000313" key="1">
    <source>
        <dbReference type="EMBL" id="PON27485.1"/>
    </source>
</evidence>
<dbReference type="Proteomes" id="UP000054821">
    <property type="component" value="Unassembled WGS sequence"/>
</dbReference>
<accession>A0A2P4ZT62</accession>
<sequence>MKTCLHDDLKKDTVWQADGTELIIESTYYSDRTVVKLMTQWRSKFAYHLRFDPLFVLRTHSQAKHTNAIAFFSCFKPVILRWNKIC</sequence>
<comment type="caution">
    <text evidence="1">The sequence shown here is derived from an EMBL/GenBank/DDBJ whole genome shotgun (WGS) entry which is preliminary data.</text>
</comment>
<name>A0A2P4ZT62_9HYPO</name>
<dbReference type="EMBL" id="JPDN02000010">
    <property type="protein sequence ID" value="PON27485.1"/>
    <property type="molecule type" value="Genomic_DNA"/>
</dbReference>
<proteinExistence type="predicted"/>
<dbReference type="GeneID" id="36347480"/>
<organism evidence="1 2">
    <name type="scientific">Trichoderma gamsii</name>
    <dbReference type="NCBI Taxonomy" id="398673"/>
    <lineage>
        <taxon>Eukaryota</taxon>
        <taxon>Fungi</taxon>
        <taxon>Dikarya</taxon>
        <taxon>Ascomycota</taxon>
        <taxon>Pezizomycotina</taxon>
        <taxon>Sordariomycetes</taxon>
        <taxon>Hypocreomycetidae</taxon>
        <taxon>Hypocreales</taxon>
        <taxon>Hypocreaceae</taxon>
        <taxon>Trichoderma</taxon>
    </lineage>
</organism>
<reference evidence="1 2" key="1">
    <citation type="journal article" date="2016" name="Genome Announc.">
        <title>Draft Whole-Genome Sequence of Trichoderma gamsii T6085, a Promising Biocontrol Agent of Fusarium Head Blight on Wheat.</title>
        <authorList>
            <person name="Baroncelli R."/>
            <person name="Zapparata A."/>
            <person name="Piaggeschi G."/>
            <person name="Sarrocco S."/>
            <person name="Vannacci G."/>
        </authorList>
    </citation>
    <scope>NUCLEOTIDE SEQUENCE [LARGE SCALE GENOMIC DNA]</scope>
    <source>
        <strain evidence="1 2">T6085</strain>
    </source>
</reference>
<dbReference type="AlphaFoldDB" id="A0A2P4ZT62"/>
<evidence type="ECO:0000313" key="2">
    <source>
        <dbReference type="Proteomes" id="UP000054821"/>
    </source>
</evidence>
<dbReference type="RefSeq" id="XP_024406003.1">
    <property type="nucleotide sequence ID" value="XM_024549298.1"/>
</dbReference>
<protein>
    <submittedName>
        <fullName evidence="1">Uncharacterized protein</fullName>
    </submittedName>
</protein>
<keyword evidence="2" id="KW-1185">Reference proteome</keyword>
<gene>
    <name evidence="1" type="ORF">TGAM01_v203866</name>
</gene>